<name>A0A090SJS2_9VIBR</name>
<dbReference type="EMBL" id="BBMR01000004">
    <property type="protein sequence ID" value="GAL19682.1"/>
    <property type="molecule type" value="Genomic_DNA"/>
</dbReference>
<dbReference type="Proteomes" id="UP000029228">
    <property type="component" value="Unassembled WGS sequence"/>
</dbReference>
<evidence type="ECO:0000313" key="1">
    <source>
        <dbReference type="EMBL" id="GAL19682.1"/>
    </source>
</evidence>
<organism evidence="1 2">
    <name type="scientific">Vibrio maritimus</name>
    <dbReference type="NCBI Taxonomy" id="990268"/>
    <lineage>
        <taxon>Bacteria</taxon>
        <taxon>Pseudomonadati</taxon>
        <taxon>Pseudomonadota</taxon>
        <taxon>Gammaproteobacteria</taxon>
        <taxon>Vibrionales</taxon>
        <taxon>Vibrionaceae</taxon>
        <taxon>Vibrio</taxon>
    </lineage>
</organism>
<dbReference type="AlphaFoldDB" id="A0A090SJS2"/>
<accession>A0A090SJS2</accession>
<sequence>MKTFKPWYIAQMSNGVVQWAGIADANTAYYRTHRQRISYG</sequence>
<evidence type="ECO:0000313" key="2">
    <source>
        <dbReference type="Proteomes" id="UP000029228"/>
    </source>
</evidence>
<reference evidence="1 2" key="1">
    <citation type="submission" date="2014-09" db="EMBL/GenBank/DDBJ databases">
        <title>Vibrio maritimus JCM 19235. (C45) whole genome shotgun sequence.</title>
        <authorList>
            <person name="Sawabe T."/>
            <person name="Meirelles P."/>
            <person name="Nakanishi M."/>
            <person name="Sayaka M."/>
            <person name="Hattori M."/>
            <person name="Ohkuma M."/>
        </authorList>
    </citation>
    <scope>NUCLEOTIDE SEQUENCE [LARGE SCALE GENOMIC DNA]</scope>
    <source>
        <strain evidence="2">JCM19235</strain>
    </source>
</reference>
<protein>
    <submittedName>
        <fullName evidence="1">Uncharacterized protein</fullName>
    </submittedName>
</protein>
<gene>
    <name evidence="1" type="ORF">JCM19235_1038</name>
</gene>
<keyword evidence="2" id="KW-1185">Reference proteome</keyword>
<comment type="caution">
    <text evidence="1">The sequence shown here is derived from an EMBL/GenBank/DDBJ whole genome shotgun (WGS) entry which is preliminary data.</text>
</comment>
<proteinExistence type="predicted"/>
<reference evidence="1 2" key="2">
    <citation type="submission" date="2014-09" db="EMBL/GenBank/DDBJ databases">
        <authorList>
            <consortium name="NBRP consortium"/>
            <person name="Sawabe T."/>
            <person name="Meirelles P."/>
            <person name="Nakanishi M."/>
            <person name="Sayaka M."/>
            <person name="Hattori M."/>
            <person name="Ohkuma M."/>
        </authorList>
    </citation>
    <scope>NUCLEOTIDE SEQUENCE [LARGE SCALE GENOMIC DNA]</scope>
    <source>
        <strain evidence="2">JCM19235</strain>
    </source>
</reference>